<name>A0A0H4Q0M5_9BACT</name>
<dbReference type="SUPFAM" id="SSF53474">
    <property type="entry name" value="alpha/beta-Hydrolases"/>
    <property type="match status" value="1"/>
</dbReference>
<dbReference type="Pfam" id="PF12697">
    <property type="entry name" value="Abhydrolase_6"/>
    <property type="match status" value="1"/>
</dbReference>
<evidence type="ECO:0000313" key="4">
    <source>
        <dbReference type="EMBL" id="AKP54187.1"/>
    </source>
</evidence>
<accession>A0A0H4Q0M5</accession>
<dbReference type="Gene3D" id="3.40.50.1820">
    <property type="entry name" value="alpha/beta hydrolase"/>
    <property type="match status" value="1"/>
</dbReference>
<comment type="similarity">
    <text evidence="1">Belongs to the AB hydrolase superfamily.</text>
</comment>
<dbReference type="STRING" id="320787.CA2015_4865"/>
<dbReference type="PANTHER" id="PTHR43039">
    <property type="entry name" value="ESTERASE-RELATED"/>
    <property type="match status" value="1"/>
</dbReference>
<keyword evidence="5" id="KW-1185">Reference proteome</keyword>
<evidence type="ECO:0000256" key="1">
    <source>
        <dbReference type="ARBA" id="ARBA00008645"/>
    </source>
</evidence>
<reference evidence="4 5" key="1">
    <citation type="submission" date="2015-07" db="EMBL/GenBank/DDBJ databases">
        <authorList>
            <person name="Kim K.M."/>
        </authorList>
    </citation>
    <scope>NUCLEOTIDE SEQUENCE [LARGE SCALE GENOMIC DNA]</scope>
    <source>
        <strain evidence="4 5">KCTC 12363</strain>
    </source>
</reference>
<evidence type="ECO:0000256" key="2">
    <source>
        <dbReference type="ARBA" id="ARBA00022801"/>
    </source>
</evidence>
<dbReference type="AlphaFoldDB" id="A0A0H4Q0M5"/>
<evidence type="ECO:0000259" key="3">
    <source>
        <dbReference type="Pfam" id="PF12697"/>
    </source>
</evidence>
<dbReference type="Proteomes" id="UP000036520">
    <property type="component" value="Chromosome"/>
</dbReference>
<gene>
    <name evidence="4" type="ORF">CA2015_4865</name>
</gene>
<dbReference type="FunFam" id="3.40.50.1820:FF:000042">
    <property type="entry name" value="probable strigolactone esterase DAD2"/>
    <property type="match status" value="1"/>
</dbReference>
<proteinExistence type="inferred from homology"/>
<keyword evidence="2 4" id="KW-0378">Hydrolase</keyword>
<dbReference type="EMBL" id="CP012040">
    <property type="protein sequence ID" value="AKP54187.1"/>
    <property type="molecule type" value="Genomic_DNA"/>
</dbReference>
<evidence type="ECO:0000313" key="5">
    <source>
        <dbReference type="Proteomes" id="UP000036520"/>
    </source>
</evidence>
<dbReference type="PRINTS" id="PR00111">
    <property type="entry name" value="ABHYDROLASE"/>
</dbReference>
<dbReference type="KEGG" id="camu:CA2015_4865"/>
<dbReference type="GO" id="GO:0016787">
    <property type="term" value="F:hydrolase activity"/>
    <property type="evidence" value="ECO:0007669"/>
    <property type="project" value="UniProtKB-KW"/>
</dbReference>
<dbReference type="InterPro" id="IPR000073">
    <property type="entry name" value="AB_hydrolase_1"/>
</dbReference>
<sequence>MNTMNKDKIVKNNVKIIGNGKQPIVFGHGYGCDQNMWRFITPAFEKDYQVILFDLVGSGNSDQSAYDFEKYSSLKGYAQDLIEMIVELNLSRVIFVGHSVNCIIGILAATARPDLFDDLVLIGPSPCYTNDDDYFGGFTKADIDELIETLDSNYLGWSSFITPIIIGNPELPEYAEELKNSFCSMNPNIAKHFAKVTFMGDNRADLENVSIPTLILQSHPDVIAPVRVGEFVNQQIKESHYVLLNASGHCPHLTAPDQVVSSIESYLANRN</sequence>
<dbReference type="InterPro" id="IPR029058">
    <property type="entry name" value="AB_hydrolase_fold"/>
</dbReference>
<feature type="domain" description="AB hydrolase-1" evidence="3">
    <location>
        <begin position="24"/>
        <end position="260"/>
    </location>
</feature>
<protein>
    <submittedName>
        <fullName evidence="4">Alpha/beta hydrolase fold containing protein</fullName>
    </submittedName>
</protein>
<organism evidence="4 5">
    <name type="scientific">Cyclobacterium amurskyense</name>
    <dbReference type="NCBI Taxonomy" id="320787"/>
    <lineage>
        <taxon>Bacteria</taxon>
        <taxon>Pseudomonadati</taxon>
        <taxon>Bacteroidota</taxon>
        <taxon>Cytophagia</taxon>
        <taxon>Cytophagales</taxon>
        <taxon>Cyclobacteriaceae</taxon>
        <taxon>Cyclobacterium</taxon>
    </lineage>
</organism>